<evidence type="ECO:0000256" key="2">
    <source>
        <dbReference type="SAM" id="SignalP"/>
    </source>
</evidence>
<protein>
    <submittedName>
        <fullName evidence="3">Uncharacterized protein</fullName>
    </submittedName>
</protein>
<evidence type="ECO:0000313" key="3">
    <source>
        <dbReference type="EMBL" id="KAA8650863.1"/>
    </source>
</evidence>
<feature type="chain" id="PRO_5024270215" evidence="2">
    <location>
        <begin position="19"/>
        <end position="562"/>
    </location>
</feature>
<keyword evidence="2" id="KW-0732">Signal</keyword>
<reference evidence="3 4" key="1">
    <citation type="submission" date="2019-08" db="EMBL/GenBank/DDBJ databases">
        <title>The genome sequence of a newly discovered highly antifungal drug resistant Aspergillus species, Aspergillus tanneri NIH 1004.</title>
        <authorList>
            <person name="Mounaud S."/>
            <person name="Singh I."/>
            <person name="Joardar V."/>
            <person name="Pakala S."/>
            <person name="Pakala S."/>
            <person name="Venepally P."/>
            <person name="Chung J.K."/>
            <person name="Losada L."/>
            <person name="Nierman W.C."/>
        </authorList>
    </citation>
    <scope>NUCLEOTIDE SEQUENCE [LARGE SCALE GENOMIC DNA]</scope>
    <source>
        <strain evidence="3 4">NIH1004</strain>
    </source>
</reference>
<dbReference type="GeneID" id="54326254"/>
<proteinExistence type="predicted"/>
<feature type="compositionally biased region" description="Polar residues" evidence="1">
    <location>
        <begin position="478"/>
        <end position="509"/>
    </location>
</feature>
<feature type="signal peptide" evidence="2">
    <location>
        <begin position="1"/>
        <end position="18"/>
    </location>
</feature>
<dbReference type="VEuPathDB" id="FungiDB:EYZ11_004697"/>
<name>A0A5M9N153_9EURO</name>
<dbReference type="EMBL" id="QUQM01000001">
    <property type="protein sequence ID" value="KAA8650863.1"/>
    <property type="molecule type" value="Genomic_DNA"/>
</dbReference>
<feature type="region of interest" description="Disordered" evidence="1">
    <location>
        <begin position="468"/>
        <end position="541"/>
    </location>
</feature>
<evidence type="ECO:0000313" key="4">
    <source>
        <dbReference type="Proteomes" id="UP000324241"/>
    </source>
</evidence>
<organism evidence="3 4">
    <name type="scientific">Aspergillus tanneri</name>
    <dbReference type="NCBI Taxonomy" id="1220188"/>
    <lineage>
        <taxon>Eukaryota</taxon>
        <taxon>Fungi</taxon>
        <taxon>Dikarya</taxon>
        <taxon>Ascomycota</taxon>
        <taxon>Pezizomycotina</taxon>
        <taxon>Eurotiomycetes</taxon>
        <taxon>Eurotiomycetidae</taxon>
        <taxon>Eurotiales</taxon>
        <taxon>Aspergillaceae</taxon>
        <taxon>Aspergillus</taxon>
        <taxon>Aspergillus subgen. Circumdati</taxon>
    </lineage>
</organism>
<evidence type="ECO:0000256" key="1">
    <source>
        <dbReference type="SAM" id="MobiDB-lite"/>
    </source>
</evidence>
<dbReference type="RefSeq" id="XP_033430224.1">
    <property type="nucleotide sequence ID" value="XM_033568229.1"/>
</dbReference>
<gene>
    <name evidence="3" type="ORF">ATNIH1004_003552</name>
</gene>
<dbReference type="OrthoDB" id="5576763at2759"/>
<comment type="caution">
    <text evidence="3">The sequence shown here is derived from an EMBL/GenBank/DDBJ whole genome shotgun (WGS) entry which is preliminary data.</text>
</comment>
<dbReference type="AlphaFoldDB" id="A0A5M9N153"/>
<feature type="compositionally biased region" description="Basic and acidic residues" evidence="1">
    <location>
        <begin position="468"/>
        <end position="477"/>
    </location>
</feature>
<dbReference type="Proteomes" id="UP000324241">
    <property type="component" value="Unassembled WGS sequence"/>
</dbReference>
<accession>A0A5M9N153</accession>
<sequence length="562" mass="60742">MLPRAFGLGLLLTPFAAAQGLVSVGWEVSNPASSGLEEITFPMRIKAATHEAGYYFSQQFGFEGHSDIGYTGLQPRPDDGGRSVLHAVFSSFIPETTSNDTNCHDGADGGPGVSCAVDVFGDYSHTYHLRVQKAHDTTWVGTLIDTVTKEETHIGSYTLPKSVKGIQSSYTGFVEWYVWNSMSVHNCSTLGEVVVEFGAPLTSAAGQGRIHSVHEYGDCHGQQNFHYKDLDDGVEVTVGFKQPPPPLSDIAFTIPWTMPNIPSSGLADVTFPITVREADPEGRYLFSQYFNFGDLSYGGALEFQPSSASSQLNYLHAAFYGLVPGTTTNDTNCKPDQWGLATRCSVLFRGDYSHTYHMKVHNSEGNTWVGTIVDTKSGKKIHIGAYDIPAGAGAITGSQPGTVRLDTENFPVIRNCSALAQISAVFGLPFTSVREAGAAEFGYVRASEDCAEYRSEKNGDGVEVYVRSEGKSEEPKDNTQAIPSPTLSAPTQTVATAVKTTSTQKTSDQMPAWDGPSPDRKWDGPLPNPAWDGPSSNPNQVHILRLAHGHLTDQHNEILSDS</sequence>